<dbReference type="EMBL" id="CP002113">
    <property type="protein sequence ID" value="AEK23232.1"/>
    <property type="molecule type" value="Genomic_DNA"/>
</dbReference>
<dbReference type="STRING" id="860228.Ccan_11160"/>
<reference evidence="1 2" key="1">
    <citation type="journal article" date="2011" name="J. Bacteriol.">
        <title>Complete genome sequence of the dog commensal and human pathogen Capnocytophaga canimorsus strain 5.</title>
        <authorList>
            <person name="Manfredi P."/>
            <person name="Pagni M."/>
            <person name="Cornelis G.R."/>
        </authorList>
    </citation>
    <scope>NUCLEOTIDE SEQUENCE [LARGE SCALE GENOMIC DNA]</scope>
    <source>
        <strain evidence="2">5</strain>
    </source>
</reference>
<dbReference type="AlphaFoldDB" id="F9YVR8"/>
<protein>
    <submittedName>
        <fullName evidence="1">Uncharacterized protein</fullName>
    </submittedName>
</protein>
<gene>
    <name evidence="1" type="ordered locus">Ccan_11160</name>
</gene>
<evidence type="ECO:0000313" key="1">
    <source>
        <dbReference type="EMBL" id="AEK23232.1"/>
    </source>
</evidence>
<dbReference type="HOGENOM" id="CLU_2328585_0_0_10"/>
<dbReference type="OrthoDB" id="1377046at2"/>
<keyword evidence="2" id="KW-1185">Reference proteome</keyword>
<evidence type="ECO:0000313" key="2">
    <source>
        <dbReference type="Proteomes" id="UP000008895"/>
    </source>
</evidence>
<dbReference type="KEGG" id="ccm:Ccan_11160"/>
<sequence>MVSPIGEVTFDKEEPIENLTTWVYEQGSFVPTAKLIDGESFSIVSDYIGRPVLAFDENGEKVWSADYDIYGKLINLQGDKAFIPFRQLGQYEDVETGW</sequence>
<accession>F9YVR8</accession>
<dbReference type="Proteomes" id="UP000008895">
    <property type="component" value="Chromosome"/>
</dbReference>
<name>F9YVR8_CAPCC</name>
<dbReference type="RefSeq" id="WP_013997222.1">
    <property type="nucleotide sequence ID" value="NC_015846.1"/>
</dbReference>
<dbReference type="Gene3D" id="2.180.10.10">
    <property type="entry name" value="RHS repeat-associated core"/>
    <property type="match status" value="1"/>
</dbReference>
<dbReference type="eggNOG" id="COG3209">
    <property type="taxonomic scope" value="Bacteria"/>
</dbReference>
<organism evidence="1 2">
    <name type="scientific">Capnocytophaga canimorsus (strain 5)</name>
    <dbReference type="NCBI Taxonomy" id="860228"/>
    <lineage>
        <taxon>Bacteria</taxon>
        <taxon>Pseudomonadati</taxon>
        <taxon>Bacteroidota</taxon>
        <taxon>Flavobacteriia</taxon>
        <taxon>Flavobacteriales</taxon>
        <taxon>Flavobacteriaceae</taxon>
        <taxon>Capnocytophaga</taxon>
    </lineage>
</organism>
<proteinExistence type="predicted"/>